<feature type="compositionally biased region" description="Low complexity" evidence="1">
    <location>
        <begin position="30"/>
        <end position="46"/>
    </location>
</feature>
<dbReference type="EMBL" id="JBFAUJ010000013">
    <property type="protein sequence ID" value="MEV8463289.1"/>
    <property type="molecule type" value="Genomic_DNA"/>
</dbReference>
<sequence length="221" mass="22727">MLRDHPGRGRRAVAAALGCALCAVALTACSDSEDNSSSPSRTPRSPDAASFSGLAPSAMASRAASAIASAKASASAAASSARARASEFEASVDAQIARGSATAEKELKDVEGRGNAVSEVGIKGLPRNETSGLLGVMVTVTNKTGTKASYAVQIDFDDQSGKAVETRFLSVEDLDPGEKQQPIVFSRQAGDAQLTPRLAKAQRCADDPAAARHRRDLAGVR</sequence>
<feature type="chain" id="PRO_5046908308" description="Lipoprotein" evidence="2">
    <location>
        <begin position="31"/>
        <end position="221"/>
    </location>
</feature>
<dbReference type="Proteomes" id="UP001553148">
    <property type="component" value="Unassembled WGS sequence"/>
</dbReference>
<protein>
    <recommendedName>
        <fullName evidence="5">Lipoprotein</fullName>
    </recommendedName>
</protein>
<evidence type="ECO:0008006" key="5">
    <source>
        <dbReference type="Google" id="ProtNLM"/>
    </source>
</evidence>
<feature type="region of interest" description="Disordered" evidence="1">
    <location>
        <begin position="199"/>
        <end position="221"/>
    </location>
</feature>
<reference evidence="3 4" key="1">
    <citation type="submission" date="2024-06" db="EMBL/GenBank/DDBJ databases">
        <title>The Natural Products Discovery Center: Release of the First 8490 Sequenced Strains for Exploring Actinobacteria Biosynthetic Diversity.</title>
        <authorList>
            <person name="Kalkreuter E."/>
            <person name="Kautsar S.A."/>
            <person name="Yang D."/>
            <person name="Bader C.D."/>
            <person name="Teijaro C.N."/>
            <person name="Fluegel L."/>
            <person name="Davis C.M."/>
            <person name="Simpson J.R."/>
            <person name="Lauterbach L."/>
            <person name="Steele A.D."/>
            <person name="Gui C."/>
            <person name="Meng S."/>
            <person name="Li G."/>
            <person name="Viehrig K."/>
            <person name="Ye F."/>
            <person name="Su P."/>
            <person name="Kiefer A.F."/>
            <person name="Nichols A."/>
            <person name="Cepeda A.J."/>
            <person name="Yan W."/>
            <person name="Fan B."/>
            <person name="Jiang Y."/>
            <person name="Adhikari A."/>
            <person name="Zheng C.-J."/>
            <person name="Schuster L."/>
            <person name="Cowan T.M."/>
            <person name="Smanski M.J."/>
            <person name="Chevrette M.G."/>
            <person name="De Carvalho L.P.S."/>
            <person name="Shen B."/>
        </authorList>
    </citation>
    <scope>NUCLEOTIDE SEQUENCE [LARGE SCALE GENOMIC DNA]</scope>
    <source>
        <strain evidence="3 4">NPDC052360</strain>
    </source>
</reference>
<evidence type="ECO:0000313" key="3">
    <source>
        <dbReference type="EMBL" id="MEV8463289.1"/>
    </source>
</evidence>
<evidence type="ECO:0000256" key="1">
    <source>
        <dbReference type="SAM" id="MobiDB-lite"/>
    </source>
</evidence>
<comment type="caution">
    <text evidence="3">The sequence shown here is derived from an EMBL/GenBank/DDBJ whole genome shotgun (WGS) entry which is preliminary data.</text>
</comment>
<organism evidence="3 4">
    <name type="scientific">Streptomyces griseosporeus</name>
    <dbReference type="NCBI Taxonomy" id="1910"/>
    <lineage>
        <taxon>Bacteria</taxon>
        <taxon>Bacillati</taxon>
        <taxon>Actinomycetota</taxon>
        <taxon>Actinomycetes</taxon>
        <taxon>Kitasatosporales</taxon>
        <taxon>Streptomycetaceae</taxon>
        <taxon>Streptomyces</taxon>
    </lineage>
</organism>
<evidence type="ECO:0000313" key="4">
    <source>
        <dbReference type="Proteomes" id="UP001553148"/>
    </source>
</evidence>
<gene>
    <name evidence="3" type="ORF">AB0470_27530</name>
</gene>
<evidence type="ECO:0000256" key="2">
    <source>
        <dbReference type="SAM" id="SignalP"/>
    </source>
</evidence>
<feature type="signal peptide" evidence="2">
    <location>
        <begin position="1"/>
        <end position="30"/>
    </location>
</feature>
<dbReference type="RefSeq" id="WP_366504536.1">
    <property type="nucleotide sequence ID" value="NZ_JBFAUJ010000013.1"/>
</dbReference>
<feature type="compositionally biased region" description="Basic and acidic residues" evidence="1">
    <location>
        <begin position="203"/>
        <end position="221"/>
    </location>
</feature>
<keyword evidence="2" id="KW-0732">Signal</keyword>
<feature type="region of interest" description="Disordered" evidence="1">
    <location>
        <begin position="30"/>
        <end position="53"/>
    </location>
</feature>
<name>A0ABV3KVE9_STRGS</name>
<keyword evidence="4" id="KW-1185">Reference proteome</keyword>
<proteinExistence type="predicted"/>
<feature type="non-terminal residue" evidence="3">
    <location>
        <position position="221"/>
    </location>
</feature>
<accession>A0ABV3KVE9</accession>
<dbReference type="PROSITE" id="PS51257">
    <property type="entry name" value="PROKAR_LIPOPROTEIN"/>
    <property type="match status" value="1"/>
</dbReference>